<evidence type="ECO:0000256" key="8">
    <source>
        <dbReference type="ARBA" id="ARBA00023032"/>
    </source>
</evidence>
<feature type="transmembrane region" description="Helical" evidence="11">
    <location>
        <begin position="210"/>
        <end position="235"/>
    </location>
</feature>
<dbReference type="PANTHER" id="PTHR37468">
    <property type="entry name" value="SULFATE TRANSPORTER CYSZ"/>
    <property type="match status" value="1"/>
</dbReference>
<keyword evidence="9 11" id="KW-0472">Membrane</keyword>
<proteinExistence type="inferred from homology"/>
<accession>A0ABN8DST8</accession>
<feature type="transmembrane region" description="Helical" evidence="11">
    <location>
        <begin position="144"/>
        <end position="164"/>
    </location>
</feature>
<keyword evidence="3 11" id="KW-1003">Cell membrane</keyword>
<dbReference type="InterPro" id="IPR022985">
    <property type="entry name" value="Sulfate_CysZ"/>
</dbReference>
<evidence type="ECO:0000256" key="3">
    <source>
        <dbReference type="ARBA" id="ARBA00022475"/>
    </source>
</evidence>
<evidence type="ECO:0000256" key="2">
    <source>
        <dbReference type="ARBA" id="ARBA00022448"/>
    </source>
</evidence>
<reference evidence="12" key="1">
    <citation type="submission" date="2021-11" db="EMBL/GenBank/DDBJ databases">
        <authorList>
            <person name="Rodrigo-Torres L."/>
            <person name="Arahal R. D."/>
            <person name="Lucena T."/>
        </authorList>
    </citation>
    <scope>NUCLEOTIDE SEQUENCE</scope>
    <source>
        <strain evidence="12">CECT 7929</strain>
    </source>
</reference>
<keyword evidence="13" id="KW-1185">Reference proteome</keyword>
<evidence type="ECO:0000256" key="1">
    <source>
        <dbReference type="ARBA" id="ARBA00004141"/>
    </source>
</evidence>
<keyword evidence="4 11" id="KW-0997">Cell inner membrane</keyword>
<dbReference type="RefSeq" id="WP_237466557.1">
    <property type="nucleotide sequence ID" value="NZ_CAKLDI010000001.1"/>
</dbReference>
<name>A0ABN8DST8_9VIBR</name>
<evidence type="ECO:0000256" key="10">
    <source>
        <dbReference type="ARBA" id="ARBA00023192"/>
    </source>
</evidence>
<dbReference type="NCBIfam" id="NF003433">
    <property type="entry name" value="PRK04949.1"/>
    <property type="match status" value="1"/>
</dbReference>
<dbReference type="InterPro" id="IPR059112">
    <property type="entry name" value="CysZ/EI24"/>
</dbReference>
<keyword evidence="2 11" id="KW-0813">Transport</keyword>
<keyword evidence="6 11" id="KW-0812">Transmembrane</keyword>
<evidence type="ECO:0000256" key="9">
    <source>
        <dbReference type="ARBA" id="ARBA00023136"/>
    </source>
</evidence>
<evidence type="ECO:0000256" key="6">
    <source>
        <dbReference type="ARBA" id="ARBA00022692"/>
    </source>
</evidence>
<dbReference type="EMBL" id="CAKLDI010000001">
    <property type="protein sequence ID" value="CAH0534159.1"/>
    <property type="molecule type" value="Genomic_DNA"/>
</dbReference>
<evidence type="ECO:0000256" key="7">
    <source>
        <dbReference type="ARBA" id="ARBA00022989"/>
    </source>
</evidence>
<comment type="function">
    <text evidence="11">High affinity, high specificity proton-dependent sulfate transporter, which mediates sulfate uptake. Provides the sulfur source for the cysteine synthesis pathway.</text>
</comment>
<keyword evidence="10 11" id="KW-0198">Cysteine biosynthesis</keyword>
<keyword evidence="5 11" id="KW-0028">Amino-acid biosynthesis</keyword>
<comment type="caution">
    <text evidence="12">The sequence shown here is derived from an EMBL/GenBank/DDBJ whole genome shotgun (WGS) entry which is preliminary data.</text>
</comment>
<dbReference type="Proteomes" id="UP000838672">
    <property type="component" value="Unassembled WGS sequence"/>
</dbReference>
<dbReference type="PANTHER" id="PTHR37468:SF1">
    <property type="entry name" value="SULFATE TRANSPORTER CYSZ"/>
    <property type="match status" value="1"/>
</dbReference>
<evidence type="ECO:0000256" key="4">
    <source>
        <dbReference type="ARBA" id="ARBA00022519"/>
    </source>
</evidence>
<comment type="subcellular location">
    <subcellularLocation>
        <location evidence="11">Cell inner membrane</location>
        <topology evidence="11">Multi-pass membrane protein</topology>
    </subcellularLocation>
    <subcellularLocation>
        <location evidence="1">Membrane</location>
        <topology evidence="1">Multi-pass membrane protein</topology>
    </subcellularLocation>
</comment>
<evidence type="ECO:0000256" key="5">
    <source>
        <dbReference type="ARBA" id="ARBA00022605"/>
    </source>
</evidence>
<gene>
    <name evidence="11 12" type="primary">cysZ</name>
    <name evidence="12" type="ORF">VST7929_02067</name>
</gene>
<evidence type="ECO:0000313" key="13">
    <source>
        <dbReference type="Proteomes" id="UP000838672"/>
    </source>
</evidence>
<evidence type="ECO:0000256" key="11">
    <source>
        <dbReference type="HAMAP-Rule" id="MF_00468"/>
    </source>
</evidence>
<dbReference type="Pfam" id="PF07264">
    <property type="entry name" value="EI24"/>
    <property type="match status" value="1"/>
</dbReference>
<organism evidence="12 13">
    <name type="scientific">Vibrio stylophorae</name>
    <dbReference type="NCBI Taxonomy" id="659351"/>
    <lineage>
        <taxon>Bacteria</taxon>
        <taxon>Pseudomonadati</taxon>
        <taxon>Pseudomonadota</taxon>
        <taxon>Gammaproteobacteria</taxon>
        <taxon>Vibrionales</taxon>
        <taxon>Vibrionaceae</taxon>
        <taxon>Vibrio</taxon>
    </lineage>
</organism>
<evidence type="ECO:0000313" key="12">
    <source>
        <dbReference type="EMBL" id="CAH0534159.1"/>
    </source>
</evidence>
<feature type="transmembrane region" description="Helical" evidence="11">
    <location>
        <begin position="31"/>
        <end position="52"/>
    </location>
</feature>
<dbReference type="HAMAP" id="MF_00468">
    <property type="entry name" value="CysZ"/>
    <property type="match status" value="1"/>
</dbReference>
<feature type="transmembrane region" description="Helical" evidence="11">
    <location>
        <begin position="72"/>
        <end position="101"/>
    </location>
</feature>
<keyword evidence="7 11" id="KW-1133">Transmembrane helix</keyword>
<dbReference type="InterPro" id="IPR050480">
    <property type="entry name" value="CysZ-like"/>
</dbReference>
<comment type="similarity">
    <text evidence="11">Belongs to the CysZ family.</text>
</comment>
<protein>
    <recommendedName>
        <fullName evidence="11">Sulfate transporter CysZ</fullName>
    </recommendedName>
</protein>
<sequence>MKQKMAPNQFGHALQDFQQGFELAFHPKLRAFVLIPLMINVLLFVSAFIWLLNQFNTWIDALLAPLPDFFTWLHYILWPLMLMSILVIFAYIFTIVANFIAAPFNGLLSEKAEALLCGESQESMSWSQLVADTPRILWREVQKLVYYLPRIVVILILMVIPVIGQTIGPILSFLFASWMLTIQYGDYPFDNHKVPFMAMRKTLAQKPLHSLSFGAIVMGLSMIPLVNLVIMPVAVCAATQAWVRHYKTPTVHQRQQRQEAVRAIKNNRLDS</sequence>
<keyword evidence="8 11" id="KW-0764">Sulfate transport</keyword>